<dbReference type="PROSITE" id="PS00086">
    <property type="entry name" value="CYTOCHROME_P450"/>
    <property type="match status" value="1"/>
</dbReference>
<evidence type="ECO:0000256" key="5">
    <source>
        <dbReference type="ARBA" id="ARBA00023033"/>
    </source>
</evidence>
<evidence type="ECO:0000256" key="3">
    <source>
        <dbReference type="ARBA" id="ARBA00023002"/>
    </source>
</evidence>
<dbReference type="Gene3D" id="1.10.630.10">
    <property type="entry name" value="Cytochrome P450"/>
    <property type="match status" value="1"/>
</dbReference>
<evidence type="ECO:0000313" key="8">
    <source>
        <dbReference type="Proteomes" id="UP001396898"/>
    </source>
</evidence>
<evidence type="ECO:0000256" key="6">
    <source>
        <dbReference type="RuleBase" id="RU000461"/>
    </source>
</evidence>
<keyword evidence="8" id="KW-1185">Reference proteome</keyword>
<dbReference type="Proteomes" id="UP001396898">
    <property type="component" value="Unassembled WGS sequence"/>
</dbReference>
<accession>A0ABR1S8H4</accession>
<evidence type="ECO:0000256" key="4">
    <source>
        <dbReference type="ARBA" id="ARBA00023004"/>
    </source>
</evidence>
<keyword evidence="3 6" id="KW-0560">Oxidoreductase</keyword>
<protein>
    <submittedName>
        <fullName evidence="7">Cytochrome P450</fullName>
    </submittedName>
</protein>
<dbReference type="InterPro" id="IPR036396">
    <property type="entry name" value="Cyt_P450_sf"/>
</dbReference>
<comment type="caution">
    <text evidence="7">The sequence shown here is derived from an EMBL/GenBank/DDBJ whole genome shotgun (WGS) entry which is preliminary data.</text>
</comment>
<dbReference type="EMBL" id="JAQQWI010000007">
    <property type="protein sequence ID" value="KAK8028131.1"/>
    <property type="molecule type" value="Genomic_DNA"/>
</dbReference>
<dbReference type="CDD" id="cd11065">
    <property type="entry name" value="CYP64-like"/>
    <property type="match status" value="1"/>
</dbReference>
<sequence>MTSLWFLSVLVALGYVLTKLLRIGRRPPGYPPGPPTVPLLGNLHLMPKENPHLQMKKWAEEYGPIFSLMLGTQATIVLSSDQAVKDLLDKRGSIYNSRPDLYIARIVSNNHRMLFMVWLSLTRPKPTESDLLWGQHGERWRVIHKLFHVILNVRAAKAYVPYQDLEAKRLMCGLLDEPDLWIDHVRRFTTSLVTQMIYGFRTTSIHDPQLKRLYDVVDEFVPTIGSTGAALFDLYPILRKFPDWMLPAKKKAKVQHANEKQLFLDHWTACKERINNKTSLPCFGVDVFNAQKGGDFSDDEAAYVAATILEAGYDTTANTIMGFIEAMILYPDTQKAAQEELDRVCGGRMPVIDDAPNLPYIRAIVKETLRWMPTAILGVPHCAMRDDDYMGYKIPKNASMVTNVWGIHRDPKRYAHPDIFDPTRYLGDDQIAAEAAANPDVSKRDHFVFGSGRRICVGMHTAERSLFLAMSRILWALRVEKAVGPDGREITPDPARLSQGFLVHPEPFPMKLTARSAERAQTVREEWGRCETLLDANQQWKAVPEGMKFSASASE</sequence>
<gene>
    <name evidence="7" type="ORF">PG991_005187</name>
</gene>
<reference evidence="7 8" key="1">
    <citation type="submission" date="2023-01" db="EMBL/GenBank/DDBJ databases">
        <title>Analysis of 21 Apiospora genomes using comparative genomics revels a genus with tremendous synthesis potential of carbohydrate active enzymes and secondary metabolites.</title>
        <authorList>
            <person name="Sorensen T."/>
        </authorList>
    </citation>
    <scope>NUCLEOTIDE SEQUENCE [LARGE SCALE GENOMIC DNA]</scope>
    <source>
        <strain evidence="7 8">CBS 20057</strain>
    </source>
</reference>
<dbReference type="SUPFAM" id="SSF48264">
    <property type="entry name" value="Cytochrome P450"/>
    <property type="match status" value="1"/>
</dbReference>
<organism evidence="7 8">
    <name type="scientific">Apiospora marii</name>
    <dbReference type="NCBI Taxonomy" id="335849"/>
    <lineage>
        <taxon>Eukaryota</taxon>
        <taxon>Fungi</taxon>
        <taxon>Dikarya</taxon>
        <taxon>Ascomycota</taxon>
        <taxon>Pezizomycotina</taxon>
        <taxon>Sordariomycetes</taxon>
        <taxon>Xylariomycetidae</taxon>
        <taxon>Amphisphaeriales</taxon>
        <taxon>Apiosporaceae</taxon>
        <taxon>Apiospora</taxon>
    </lineage>
</organism>
<keyword evidence="4 6" id="KW-0408">Iron</keyword>
<proteinExistence type="inferred from homology"/>
<name>A0ABR1S8H4_9PEZI</name>
<evidence type="ECO:0000256" key="2">
    <source>
        <dbReference type="ARBA" id="ARBA00022723"/>
    </source>
</evidence>
<keyword evidence="2 6" id="KW-0479">Metal-binding</keyword>
<dbReference type="InterPro" id="IPR002401">
    <property type="entry name" value="Cyt_P450_E_grp-I"/>
</dbReference>
<dbReference type="Pfam" id="PF00067">
    <property type="entry name" value="p450"/>
    <property type="match status" value="1"/>
</dbReference>
<dbReference type="InterPro" id="IPR001128">
    <property type="entry name" value="Cyt_P450"/>
</dbReference>
<evidence type="ECO:0000313" key="7">
    <source>
        <dbReference type="EMBL" id="KAK8028131.1"/>
    </source>
</evidence>
<dbReference type="PANTHER" id="PTHR46300">
    <property type="entry name" value="P450, PUTATIVE (EUROFUNG)-RELATED-RELATED"/>
    <property type="match status" value="1"/>
</dbReference>
<dbReference type="PRINTS" id="PR00463">
    <property type="entry name" value="EP450I"/>
</dbReference>
<dbReference type="PRINTS" id="PR00385">
    <property type="entry name" value="P450"/>
</dbReference>
<dbReference type="PANTHER" id="PTHR46300:SF2">
    <property type="entry name" value="CYTOCHROME P450 MONOOXYGENASE ALNH-RELATED"/>
    <property type="match status" value="1"/>
</dbReference>
<keyword evidence="5 6" id="KW-0503">Monooxygenase</keyword>
<keyword evidence="6" id="KW-0349">Heme</keyword>
<dbReference type="InterPro" id="IPR017972">
    <property type="entry name" value="Cyt_P450_CS"/>
</dbReference>
<dbReference type="InterPro" id="IPR050364">
    <property type="entry name" value="Cytochrome_P450_fung"/>
</dbReference>
<comment type="similarity">
    <text evidence="1 6">Belongs to the cytochrome P450 family.</text>
</comment>
<evidence type="ECO:0000256" key="1">
    <source>
        <dbReference type="ARBA" id="ARBA00010617"/>
    </source>
</evidence>